<accession>A0A0M9DLY2</accession>
<evidence type="ECO:0000313" key="2">
    <source>
        <dbReference type="EMBL" id="KOY83599.1"/>
    </source>
</evidence>
<evidence type="ECO:0000259" key="1">
    <source>
        <dbReference type="Pfam" id="PF20097"/>
    </source>
</evidence>
<name>A0A0M9DLY2_9BACI</name>
<proteinExistence type="predicted"/>
<dbReference type="AlphaFoldDB" id="A0A0M9DLY2"/>
<dbReference type="Proteomes" id="UP000037977">
    <property type="component" value="Unassembled WGS sequence"/>
</dbReference>
<dbReference type="Pfam" id="PF20097">
    <property type="entry name" value="DUF6487"/>
    <property type="match status" value="1"/>
</dbReference>
<dbReference type="PATRIC" id="fig|33935.3.peg.1563"/>
<feature type="domain" description="DUF6487" evidence="1">
    <location>
        <begin position="6"/>
        <end position="61"/>
    </location>
</feature>
<keyword evidence="3" id="KW-1185">Reference proteome</keyword>
<gene>
    <name evidence="2" type="ORF">ADM90_10255</name>
</gene>
<organism evidence="2 3">
    <name type="scientific">Lysinibacillus macroides</name>
    <dbReference type="NCBI Taxonomy" id="33935"/>
    <lineage>
        <taxon>Bacteria</taxon>
        <taxon>Bacillati</taxon>
        <taxon>Bacillota</taxon>
        <taxon>Bacilli</taxon>
        <taxon>Bacillales</taxon>
        <taxon>Bacillaceae</taxon>
        <taxon>Lysinibacillus</taxon>
    </lineage>
</organism>
<protein>
    <recommendedName>
        <fullName evidence="1">DUF6487 domain-containing protein</fullName>
    </recommendedName>
</protein>
<dbReference type="EMBL" id="LGCI01000005">
    <property type="protein sequence ID" value="KOY83599.1"/>
    <property type="molecule type" value="Genomic_DNA"/>
</dbReference>
<comment type="caution">
    <text evidence="2">The sequence shown here is derived from an EMBL/GenBank/DDBJ whole genome shotgun (WGS) entry which is preliminary data.</text>
</comment>
<reference evidence="2 3" key="1">
    <citation type="submission" date="2015-07" db="EMBL/GenBank/DDBJ databases">
        <title>Genome sequencing project for genomic taxonomy and phylogenomics of Bacillus-like bacteria.</title>
        <authorList>
            <person name="Liu B."/>
            <person name="Wang J."/>
            <person name="Zhu Y."/>
            <person name="Liu G."/>
            <person name="Chen Q."/>
            <person name="Chen Z."/>
            <person name="Che J."/>
            <person name="Ge C."/>
            <person name="Shi H."/>
            <person name="Pan Z."/>
            <person name="Liu X."/>
        </authorList>
    </citation>
    <scope>NUCLEOTIDE SEQUENCE [LARGE SCALE GENOMIC DNA]</scope>
    <source>
        <strain evidence="2 3">DSM 54</strain>
    </source>
</reference>
<dbReference type="OrthoDB" id="1822642at2"/>
<dbReference type="InterPro" id="IPR045504">
    <property type="entry name" value="DUF6487"/>
</dbReference>
<dbReference type="RefSeq" id="WP_053994848.1">
    <property type="nucleotide sequence ID" value="NZ_CP065643.1"/>
</dbReference>
<sequence>MELKICPQCNNKDIRKGIIRAAHAPLHMFPEESFKTNAPLNSHQRKNSKISSYYCQDCGYILGMFVDEPHNLS</sequence>
<evidence type="ECO:0000313" key="3">
    <source>
        <dbReference type="Proteomes" id="UP000037977"/>
    </source>
</evidence>